<reference evidence="12 13" key="2">
    <citation type="submission" date="2019-09" db="EMBL/GenBank/DDBJ databases">
        <authorList>
            <person name="Jin C."/>
        </authorList>
    </citation>
    <scope>NUCLEOTIDE SEQUENCE [LARGE SCALE GENOMIC DNA]</scope>
    <source>
        <strain evidence="12 13">AN110305</strain>
    </source>
</reference>
<evidence type="ECO:0000256" key="1">
    <source>
        <dbReference type="ARBA" id="ARBA00022645"/>
    </source>
</evidence>
<evidence type="ECO:0000256" key="3">
    <source>
        <dbReference type="ARBA" id="ARBA00022676"/>
    </source>
</evidence>
<dbReference type="GO" id="GO:0008955">
    <property type="term" value="F:peptidoglycan glycosyltransferase activity"/>
    <property type="evidence" value="ECO:0007669"/>
    <property type="project" value="UniProtKB-EC"/>
</dbReference>
<dbReference type="Gene3D" id="1.10.3810.10">
    <property type="entry name" value="Biosynthetic peptidoglycan transglycosylase-like"/>
    <property type="match status" value="1"/>
</dbReference>
<dbReference type="InterPro" id="IPR001460">
    <property type="entry name" value="PCN-bd_Tpept"/>
</dbReference>
<dbReference type="InterPro" id="IPR023346">
    <property type="entry name" value="Lysozyme-like_dom_sf"/>
</dbReference>
<dbReference type="InterPro" id="IPR036950">
    <property type="entry name" value="PBP_transglycosylase"/>
</dbReference>
<feature type="domain" description="Glycosyl transferase family 51" evidence="11">
    <location>
        <begin position="58"/>
        <end position="255"/>
    </location>
</feature>
<feature type="domain" description="Penicillin-binding protein transpeptidase" evidence="10">
    <location>
        <begin position="371"/>
        <end position="617"/>
    </location>
</feature>
<dbReference type="OrthoDB" id="9766909at2"/>
<feature type="compositionally biased region" description="Low complexity" evidence="9">
    <location>
        <begin position="590"/>
        <end position="601"/>
    </location>
</feature>
<dbReference type="GO" id="GO:0009252">
    <property type="term" value="P:peptidoglycan biosynthetic process"/>
    <property type="evidence" value="ECO:0007669"/>
    <property type="project" value="TreeGrafter"/>
</dbReference>
<dbReference type="InterPro" id="IPR001264">
    <property type="entry name" value="Glyco_trans_51"/>
</dbReference>
<keyword evidence="1" id="KW-0121">Carboxypeptidase</keyword>
<keyword evidence="6" id="KW-0511">Multifunctional enzyme</keyword>
<dbReference type="InterPro" id="IPR050396">
    <property type="entry name" value="Glycosyltr_51/Transpeptidase"/>
</dbReference>
<dbReference type="Pfam" id="PF00905">
    <property type="entry name" value="Transpeptidase"/>
    <property type="match status" value="1"/>
</dbReference>
<dbReference type="GO" id="GO:0030288">
    <property type="term" value="C:outer membrane-bounded periplasmic space"/>
    <property type="evidence" value="ECO:0007669"/>
    <property type="project" value="TreeGrafter"/>
</dbReference>
<evidence type="ECO:0000313" key="13">
    <source>
        <dbReference type="Proteomes" id="UP000323454"/>
    </source>
</evidence>
<dbReference type="EMBL" id="VUOB01000063">
    <property type="protein sequence ID" value="KAA2254133.1"/>
    <property type="molecule type" value="Genomic_DNA"/>
</dbReference>
<accession>A0A5B2WQ84</accession>
<dbReference type="InterPro" id="IPR012338">
    <property type="entry name" value="Beta-lactam/transpept-like"/>
</dbReference>
<keyword evidence="13" id="KW-1185">Reference proteome</keyword>
<dbReference type="PANTHER" id="PTHR32282">
    <property type="entry name" value="BINDING PROTEIN TRANSPEPTIDASE, PUTATIVE-RELATED"/>
    <property type="match status" value="1"/>
</dbReference>
<dbReference type="GO" id="GO:0008658">
    <property type="term" value="F:penicillin binding"/>
    <property type="evidence" value="ECO:0007669"/>
    <property type="project" value="InterPro"/>
</dbReference>
<dbReference type="GO" id="GO:0009002">
    <property type="term" value="F:serine-type D-Ala-D-Ala carboxypeptidase activity"/>
    <property type="evidence" value="ECO:0007669"/>
    <property type="project" value="UniProtKB-EC"/>
</dbReference>
<gene>
    <name evidence="12" type="ORF">F0L68_31375</name>
</gene>
<comment type="catalytic activity">
    <reaction evidence="7">
        <text>Preferential cleavage: (Ac)2-L-Lys-D-Ala-|-D-Ala. Also transpeptidation of peptidyl-alanyl moieties that are N-acyl substituents of D-alanine.</text>
        <dbReference type="EC" id="3.4.16.4"/>
    </reaction>
</comment>
<protein>
    <submittedName>
        <fullName evidence="12">Penicillin-binding protein</fullName>
    </submittedName>
</protein>
<comment type="catalytic activity">
    <reaction evidence="8">
        <text>[GlcNAc-(1-&gt;4)-Mur2Ac(oyl-L-Ala-gamma-D-Glu-L-Lys-D-Ala-D-Ala)](n)-di-trans,octa-cis-undecaprenyl diphosphate + beta-D-GlcNAc-(1-&gt;4)-Mur2Ac(oyl-L-Ala-gamma-D-Glu-L-Lys-D-Ala-D-Ala)-di-trans,octa-cis-undecaprenyl diphosphate = [GlcNAc-(1-&gt;4)-Mur2Ac(oyl-L-Ala-gamma-D-Glu-L-Lys-D-Ala-D-Ala)](n+1)-di-trans,octa-cis-undecaprenyl diphosphate + di-trans,octa-cis-undecaprenyl diphosphate + H(+)</text>
        <dbReference type="Rhea" id="RHEA:23708"/>
        <dbReference type="Rhea" id="RHEA-COMP:9602"/>
        <dbReference type="Rhea" id="RHEA-COMP:9603"/>
        <dbReference type="ChEBI" id="CHEBI:15378"/>
        <dbReference type="ChEBI" id="CHEBI:58405"/>
        <dbReference type="ChEBI" id="CHEBI:60033"/>
        <dbReference type="ChEBI" id="CHEBI:78435"/>
        <dbReference type="EC" id="2.4.99.28"/>
    </reaction>
</comment>
<evidence type="ECO:0000256" key="7">
    <source>
        <dbReference type="ARBA" id="ARBA00034000"/>
    </source>
</evidence>
<keyword evidence="3" id="KW-0328">Glycosyltransferase</keyword>
<organism evidence="12 13">
    <name type="scientific">Solihabitans fulvus</name>
    <dbReference type="NCBI Taxonomy" id="1892852"/>
    <lineage>
        <taxon>Bacteria</taxon>
        <taxon>Bacillati</taxon>
        <taxon>Actinomycetota</taxon>
        <taxon>Actinomycetes</taxon>
        <taxon>Pseudonocardiales</taxon>
        <taxon>Pseudonocardiaceae</taxon>
        <taxon>Solihabitans</taxon>
    </lineage>
</organism>
<evidence type="ECO:0000256" key="8">
    <source>
        <dbReference type="ARBA" id="ARBA00049902"/>
    </source>
</evidence>
<dbReference type="SUPFAM" id="SSF53955">
    <property type="entry name" value="Lysozyme-like"/>
    <property type="match status" value="1"/>
</dbReference>
<evidence type="ECO:0000256" key="5">
    <source>
        <dbReference type="ARBA" id="ARBA00022801"/>
    </source>
</evidence>
<dbReference type="Gene3D" id="3.40.710.10">
    <property type="entry name" value="DD-peptidase/beta-lactamase superfamily"/>
    <property type="match status" value="1"/>
</dbReference>
<evidence type="ECO:0000259" key="10">
    <source>
        <dbReference type="Pfam" id="PF00905"/>
    </source>
</evidence>
<proteinExistence type="predicted"/>
<dbReference type="Proteomes" id="UP000323454">
    <property type="component" value="Unassembled WGS sequence"/>
</dbReference>
<dbReference type="GO" id="GO:0006508">
    <property type="term" value="P:proteolysis"/>
    <property type="evidence" value="ECO:0007669"/>
    <property type="project" value="UniProtKB-KW"/>
</dbReference>
<comment type="caution">
    <text evidence="12">The sequence shown here is derived from an EMBL/GenBank/DDBJ whole genome shotgun (WGS) entry which is preliminary data.</text>
</comment>
<evidence type="ECO:0000256" key="6">
    <source>
        <dbReference type="ARBA" id="ARBA00023268"/>
    </source>
</evidence>
<evidence type="ECO:0000256" key="9">
    <source>
        <dbReference type="SAM" id="MobiDB-lite"/>
    </source>
</evidence>
<evidence type="ECO:0000256" key="4">
    <source>
        <dbReference type="ARBA" id="ARBA00022679"/>
    </source>
</evidence>
<sequence>MVGLVLTAGVLVAALLLPLVGGLGLATNRASDLVEQTSGELAKADLPLMTTVLDNAGTPIAYFYDQYRLPTPSEQISKAMKVALVSVEDKRFYEHNGVDPKGIGRALVKGSSGDGMTQGASTLTQQYIKNYLVYAIGNGDRESFKKATKQTPGRKLKEARIALDLEQRLTQEAGGDKRRAKDQILTSYLNIVPFGNSIFGVGAAARTYFNTTPDKLTVPQAALLVALANKPILLDPGESRDEAKKRRNTLIDTMQANGAFGEDKAKAEQDANRYKESDLGVTDKVTRPQSGCIGAGNLPVDGYFCSYLFDYLQKSGLPKDRIMRGGLTIKTTLDRRANDAAHQAAARQAPPDTAEGIANAMAVVQPGGERHKVIALAANKEFGNEAGQSAWELPSMVTNFGAGSIYKVFTSAAALEQHASGILQQLDNPQEHVSSVFKNGTRPYKVTNFGHYPDKMTMQDALAQSPNTAFIKLEEKVGVRAAVDMAAKLGMRETTQYKAPGQDTPLGERFKRDNSGSFTLGPDATSVLELANVAATLMSGGKWCPPTPVVQVLDRDNRPVQLNEPACEQVVPTELANTLVQGMSKDDKPGGTSSGAAGAAGWDRPILGKTGTTETSQSVAFMAATPQYAGAVMTFSDGGNPQTICPGPLRLCGNRSQGGVTGGHVAAPTWFDAMKVIHQGLPVQQLPPADPRYS</sequence>
<name>A0A5B2WQ84_9PSEU</name>
<dbReference type="AlphaFoldDB" id="A0A5B2WQ84"/>
<keyword evidence="2" id="KW-0645">Protease</keyword>
<feature type="region of interest" description="Disordered" evidence="9">
    <location>
        <begin position="584"/>
        <end position="611"/>
    </location>
</feature>
<evidence type="ECO:0000259" key="11">
    <source>
        <dbReference type="Pfam" id="PF00912"/>
    </source>
</evidence>
<keyword evidence="4" id="KW-0808">Transferase</keyword>
<evidence type="ECO:0000313" key="12">
    <source>
        <dbReference type="EMBL" id="KAA2254133.1"/>
    </source>
</evidence>
<keyword evidence="5" id="KW-0378">Hydrolase</keyword>
<dbReference type="Pfam" id="PF00912">
    <property type="entry name" value="Transgly"/>
    <property type="match status" value="1"/>
</dbReference>
<evidence type="ECO:0000256" key="2">
    <source>
        <dbReference type="ARBA" id="ARBA00022670"/>
    </source>
</evidence>
<dbReference type="SUPFAM" id="SSF56601">
    <property type="entry name" value="beta-lactamase/transpeptidase-like"/>
    <property type="match status" value="1"/>
</dbReference>
<reference evidence="12 13" key="1">
    <citation type="submission" date="2019-09" db="EMBL/GenBank/DDBJ databases">
        <title>Goodfellowia gen. nov., a new genus of the Pseudonocardineae related to Actinoalloteichus, containing Goodfellowia coeruleoviolacea gen. nov., comb. nov. gen. nov., comb. nov.</title>
        <authorList>
            <person name="Labeda D."/>
        </authorList>
    </citation>
    <scope>NUCLEOTIDE SEQUENCE [LARGE SCALE GENOMIC DNA]</scope>
    <source>
        <strain evidence="12 13">AN110305</strain>
    </source>
</reference>
<dbReference type="PANTHER" id="PTHR32282:SF33">
    <property type="entry name" value="PEPTIDOGLYCAN GLYCOSYLTRANSFERASE"/>
    <property type="match status" value="1"/>
</dbReference>